<comment type="similarity">
    <text evidence="1">Belongs to the UDP-glycosyltransferase family.</text>
</comment>
<dbReference type="PANTHER" id="PTHR48047:SF150">
    <property type="entry name" value="SOLANIDINE UDP-GLUCOSE GLUCOSYLTRANSFERASE 1"/>
    <property type="match status" value="1"/>
</dbReference>
<dbReference type="CDD" id="cd23798">
    <property type="entry name" value="UBCc_UBE2I"/>
    <property type="match status" value="1"/>
</dbReference>
<accession>A0A834SVF7</accession>
<evidence type="ECO:0000256" key="4">
    <source>
        <dbReference type="ARBA" id="ARBA00022786"/>
    </source>
</evidence>
<feature type="compositionally biased region" description="Basic and acidic residues" evidence="6">
    <location>
        <begin position="599"/>
        <end position="617"/>
    </location>
</feature>
<feature type="region of interest" description="Disordered" evidence="6">
    <location>
        <begin position="406"/>
        <end position="426"/>
    </location>
</feature>
<keyword evidence="2 8" id="KW-0328">Glycosyltransferase</keyword>
<evidence type="ECO:0000256" key="1">
    <source>
        <dbReference type="ARBA" id="ARBA00009995"/>
    </source>
</evidence>
<keyword evidence="9" id="KW-1185">Reference proteome</keyword>
<name>A0A834SVF7_9FABA</name>
<gene>
    <name evidence="8" type="ORF">G2W53_036594</name>
</gene>
<evidence type="ECO:0000259" key="7">
    <source>
        <dbReference type="PROSITE" id="PS50127"/>
    </source>
</evidence>
<reference evidence="8" key="1">
    <citation type="submission" date="2020-09" db="EMBL/GenBank/DDBJ databases">
        <title>Genome-Enabled Discovery of Anthraquinone Biosynthesis in Senna tora.</title>
        <authorList>
            <person name="Kang S.-H."/>
            <person name="Pandey R.P."/>
            <person name="Lee C.-M."/>
            <person name="Sim J.-S."/>
            <person name="Jeong J.-T."/>
            <person name="Choi B.-S."/>
            <person name="Jung M."/>
            <person name="Ginzburg D."/>
            <person name="Zhao K."/>
            <person name="Won S.Y."/>
            <person name="Oh T.-J."/>
            <person name="Yu Y."/>
            <person name="Kim N.-H."/>
            <person name="Lee O.R."/>
            <person name="Lee T.-H."/>
            <person name="Bashyal P."/>
            <person name="Kim T.-S."/>
            <person name="Lee W.-H."/>
            <person name="Kawkins C."/>
            <person name="Kim C.-K."/>
            <person name="Kim J.S."/>
            <person name="Ahn B.O."/>
            <person name="Rhee S.Y."/>
            <person name="Sohng J.K."/>
        </authorList>
    </citation>
    <scope>NUCLEOTIDE SEQUENCE</scope>
    <source>
        <tissue evidence="8">Leaf</tissue>
    </source>
</reference>
<dbReference type="FunFam" id="3.40.50.2000:FF:000202">
    <property type="entry name" value="Glycosyltransferase"/>
    <property type="match status" value="1"/>
</dbReference>
<comment type="caution">
    <text evidence="8">The sequence shown here is derived from an EMBL/GenBank/DDBJ whole genome shotgun (WGS) entry which is preliminary data.</text>
</comment>
<dbReference type="OrthoDB" id="5835829at2759"/>
<dbReference type="PROSITE" id="PS50127">
    <property type="entry name" value="UBC_2"/>
    <property type="match status" value="1"/>
</dbReference>
<feature type="region of interest" description="Disordered" evidence="6">
    <location>
        <begin position="594"/>
        <end position="622"/>
    </location>
</feature>
<dbReference type="InterPro" id="IPR002213">
    <property type="entry name" value="UDP_glucos_trans"/>
</dbReference>
<dbReference type="SMART" id="SM00212">
    <property type="entry name" value="UBCc"/>
    <property type="match status" value="1"/>
</dbReference>
<sequence length="658" mass="74462">MSGIARGRLTEERKAWRKNHPHGFVAKPETLPDGTVNLMVWHCTIPGKPGSTENEGRASSIYSGFFQVTNLTDWEGGFFPLTLNFSEEYPSKPPKCKFPQGFFHPNIYPSGTVCLSILNEDSGWRPAITVKQILVGIQDLLDQPNASDPAQTDGYHLFIQLKLVFLPFFSTSHIIPLVDIARIFAMHGVHVTIIATPANAAIFQRSIRRDSGHGRPITTHILPFPFAQVGLPEGVETFNAHTPPHVTSKIFEGLSLLTPQFDQLFREFQPDCIVTDMFFPWSVESAAQLEIPRLVFLNGSYLAHAAEHAMLEFRPHEKVGSDNDEFTIPGLPHELKMTTLQVPDWIRTKNGFTHLMSMVKDSERKSFGSLFNSFSALEGDYTEHYRKIMGNKTWGVGPVSLWANQEDDKLKRGNPDNAQEEEEEEERGWLQWLNSKTEDSVLYVSFGSMNKFPPRQLMEIAHGLESCGHDFIWVVPKKDEGFVDFPEELEERAAKESKRGYLIRGWAPQLAILEHPAIGGIVTHCGWNTVVEGVNAGLPMVTWPLFAEQFGNEKLIVEVVKIGVRVGWKEWRNWNEFGEEVVRREEIREAAKSLMGEGEEGRERRRKAREVGEEARKAVGVGGSSRNNVKEIIEEIRSFKTRKMAEETERKDASLLKN</sequence>
<dbReference type="AlphaFoldDB" id="A0A834SVF7"/>
<dbReference type="PROSITE" id="PS00183">
    <property type="entry name" value="UBC_1"/>
    <property type="match status" value="1"/>
</dbReference>
<organism evidence="8 9">
    <name type="scientific">Senna tora</name>
    <dbReference type="NCBI Taxonomy" id="362788"/>
    <lineage>
        <taxon>Eukaryota</taxon>
        <taxon>Viridiplantae</taxon>
        <taxon>Streptophyta</taxon>
        <taxon>Embryophyta</taxon>
        <taxon>Tracheophyta</taxon>
        <taxon>Spermatophyta</taxon>
        <taxon>Magnoliopsida</taxon>
        <taxon>eudicotyledons</taxon>
        <taxon>Gunneridae</taxon>
        <taxon>Pentapetalae</taxon>
        <taxon>rosids</taxon>
        <taxon>fabids</taxon>
        <taxon>Fabales</taxon>
        <taxon>Fabaceae</taxon>
        <taxon>Caesalpinioideae</taxon>
        <taxon>Cassia clade</taxon>
        <taxon>Senna</taxon>
    </lineage>
</organism>
<dbReference type="InterPro" id="IPR016135">
    <property type="entry name" value="UBQ-conjugating_enzyme/RWD"/>
</dbReference>
<dbReference type="EMBL" id="JAAIUW010000011">
    <property type="protein sequence ID" value="KAF7809851.1"/>
    <property type="molecule type" value="Genomic_DNA"/>
</dbReference>
<dbReference type="InterPro" id="IPR023313">
    <property type="entry name" value="UBQ-conjugating_AS"/>
</dbReference>
<dbReference type="SUPFAM" id="SSF53756">
    <property type="entry name" value="UDP-Glycosyltransferase/glycogen phosphorylase"/>
    <property type="match status" value="1"/>
</dbReference>
<evidence type="ECO:0000256" key="2">
    <source>
        <dbReference type="ARBA" id="ARBA00022676"/>
    </source>
</evidence>
<dbReference type="CDD" id="cd03784">
    <property type="entry name" value="GT1_Gtf-like"/>
    <property type="match status" value="1"/>
</dbReference>
<dbReference type="Proteomes" id="UP000634136">
    <property type="component" value="Unassembled WGS sequence"/>
</dbReference>
<dbReference type="Gene3D" id="3.40.50.2000">
    <property type="entry name" value="Glycogen Phosphorylase B"/>
    <property type="match status" value="2"/>
</dbReference>
<dbReference type="PANTHER" id="PTHR48047">
    <property type="entry name" value="GLYCOSYLTRANSFERASE"/>
    <property type="match status" value="1"/>
</dbReference>
<dbReference type="InterPro" id="IPR000608">
    <property type="entry name" value="UBC"/>
</dbReference>
<dbReference type="Gene3D" id="3.10.110.10">
    <property type="entry name" value="Ubiquitin Conjugating Enzyme"/>
    <property type="match status" value="1"/>
</dbReference>
<dbReference type="Pfam" id="PF00201">
    <property type="entry name" value="UDPGT"/>
    <property type="match status" value="1"/>
</dbReference>
<keyword evidence="4" id="KW-0833">Ubl conjugation pathway</keyword>
<feature type="active site" description="Glycyl thioester intermediate" evidence="5">
    <location>
        <position position="114"/>
    </location>
</feature>
<feature type="domain" description="UBC core" evidence="7">
    <location>
        <begin position="4"/>
        <end position="186"/>
    </location>
</feature>
<dbReference type="Pfam" id="PF00179">
    <property type="entry name" value="UQ_con"/>
    <property type="match status" value="1"/>
</dbReference>
<evidence type="ECO:0000256" key="6">
    <source>
        <dbReference type="SAM" id="MobiDB-lite"/>
    </source>
</evidence>
<evidence type="ECO:0000256" key="5">
    <source>
        <dbReference type="PROSITE-ProRule" id="PRU10133"/>
    </source>
</evidence>
<evidence type="ECO:0000313" key="8">
    <source>
        <dbReference type="EMBL" id="KAF7809851.1"/>
    </source>
</evidence>
<dbReference type="GO" id="GO:0035251">
    <property type="term" value="F:UDP-glucosyltransferase activity"/>
    <property type="evidence" value="ECO:0007669"/>
    <property type="project" value="TreeGrafter"/>
</dbReference>
<dbReference type="SUPFAM" id="SSF54495">
    <property type="entry name" value="UBC-like"/>
    <property type="match status" value="1"/>
</dbReference>
<proteinExistence type="inferred from homology"/>
<protein>
    <submittedName>
        <fullName evidence="8">Soyasapogenol B glucuronide galactosyltransferase-like</fullName>
    </submittedName>
</protein>
<dbReference type="FunFam" id="3.40.50.2000:FF:000071">
    <property type="entry name" value="Glycosyltransferase"/>
    <property type="match status" value="1"/>
</dbReference>
<evidence type="ECO:0000256" key="3">
    <source>
        <dbReference type="ARBA" id="ARBA00022679"/>
    </source>
</evidence>
<keyword evidence="3 8" id="KW-0808">Transferase</keyword>
<evidence type="ECO:0000313" key="9">
    <source>
        <dbReference type="Proteomes" id="UP000634136"/>
    </source>
</evidence>